<feature type="region of interest" description="Disordered" evidence="2">
    <location>
        <begin position="318"/>
        <end position="390"/>
    </location>
</feature>
<feature type="compositionally biased region" description="Polar residues" evidence="2">
    <location>
        <begin position="459"/>
        <end position="470"/>
    </location>
</feature>
<feature type="region of interest" description="Disordered" evidence="2">
    <location>
        <begin position="417"/>
        <end position="485"/>
    </location>
</feature>
<evidence type="ECO:0000313" key="4">
    <source>
        <dbReference type="Proteomes" id="UP000324705"/>
    </source>
</evidence>
<dbReference type="GO" id="GO:0030276">
    <property type="term" value="F:clathrin binding"/>
    <property type="evidence" value="ECO:0007669"/>
    <property type="project" value="TreeGrafter"/>
</dbReference>
<proteinExistence type="predicted"/>
<feature type="compositionally biased region" description="Basic and acidic residues" evidence="2">
    <location>
        <begin position="471"/>
        <end position="480"/>
    </location>
</feature>
<feature type="compositionally biased region" description="Low complexity" evidence="2">
    <location>
        <begin position="330"/>
        <end position="341"/>
    </location>
</feature>
<dbReference type="GO" id="GO:0005737">
    <property type="term" value="C:cytoplasm"/>
    <property type="evidence" value="ECO:0007669"/>
    <property type="project" value="TreeGrafter"/>
</dbReference>
<dbReference type="FunFam" id="1.10.287.110:FF:000009">
    <property type="entry name" value="Auxilin-related protein 1"/>
    <property type="match status" value="1"/>
</dbReference>
<feature type="region of interest" description="Disordered" evidence="2">
    <location>
        <begin position="1278"/>
        <end position="1301"/>
    </location>
</feature>
<dbReference type="SUPFAM" id="SSF46565">
    <property type="entry name" value="Chaperone J-domain"/>
    <property type="match status" value="1"/>
</dbReference>
<feature type="compositionally biased region" description="Basic and acidic residues" evidence="2">
    <location>
        <begin position="318"/>
        <end position="327"/>
    </location>
</feature>
<dbReference type="GO" id="GO:0072583">
    <property type="term" value="P:clathrin-dependent endocytosis"/>
    <property type="evidence" value="ECO:0007669"/>
    <property type="project" value="TreeGrafter"/>
</dbReference>
<dbReference type="PANTHER" id="PTHR23172">
    <property type="entry name" value="AUXILIN/CYCLIN G-ASSOCIATED KINASE-RELATED"/>
    <property type="match status" value="1"/>
</dbReference>
<protein>
    <recommendedName>
        <fullName evidence="5">J domain-containing protein</fullName>
    </recommendedName>
</protein>
<feature type="compositionally biased region" description="Basic and acidic residues" evidence="2">
    <location>
        <begin position="1144"/>
        <end position="1171"/>
    </location>
</feature>
<evidence type="ECO:0000256" key="1">
    <source>
        <dbReference type="ARBA" id="ARBA00023054"/>
    </source>
</evidence>
<dbReference type="GO" id="GO:0031982">
    <property type="term" value="C:vesicle"/>
    <property type="evidence" value="ECO:0007669"/>
    <property type="project" value="TreeGrafter"/>
</dbReference>
<accession>A0A9R1QHX2</accession>
<dbReference type="PANTHER" id="PTHR23172:SF100">
    <property type="entry name" value="OS01G0634300 PROTEIN"/>
    <property type="match status" value="1"/>
</dbReference>
<feature type="compositionally biased region" description="Basic residues" evidence="2">
    <location>
        <begin position="518"/>
        <end position="528"/>
    </location>
</feature>
<feature type="region of interest" description="Disordered" evidence="2">
    <location>
        <begin position="1"/>
        <end position="29"/>
    </location>
</feature>
<name>A0A9R1QHX2_TRITD</name>
<evidence type="ECO:0008006" key="5">
    <source>
        <dbReference type="Google" id="ProtNLM"/>
    </source>
</evidence>
<keyword evidence="1" id="KW-0175">Coiled coil</keyword>
<feature type="region of interest" description="Disordered" evidence="2">
    <location>
        <begin position="1359"/>
        <end position="1396"/>
    </location>
</feature>
<feature type="region of interest" description="Disordered" evidence="2">
    <location>
        <begin position="628"/>
        <end position="652"/>
    </location>
</feature>
<feature type="compositionally biased region" description="Basic and acidic residues" evidence="2">
    <location>
        <begin position="1178"/>
        <end position="1263"/>
    </location>
</feature>
<feature type="compositionally biased region" description="Basic residues" evidence="2">
    <location>
        <begin position="10"/>
        <end position="20"/>
    </location>
</feature>
<feature type="compositionally biased region" description="Polar residues" evidence="2">
    <location>
        <begin position="349"/>
        <end position="372"/>
    </location>
</feature>
<dbReference type="GO" id="GO:0072318">
    <property type="term" value="P:clathrin coat disassembly"/>
    <property type="evidence" value="ECO:0007669"/>
    <property type="project" value="TreeGrafter"/>
</dbReference>
<feature type="region of interest" description="Disordered" evidence="2">
    <location>
        <begin position="220"/>
        <end position="243"/>
    </location>
</feature>
<feature type="compositionally biased region" description="Polar residues" evidence="2">
    <location>
        <begin position="268"/>
        <end position="282"/>
    </location>
</feature>
<dbReference type="EMBL" id="LT934116">
    <property type="protein sequence ID" value="VAH77774.1"/>
    <property type="molecule type" value="Genomic_DNA"/>
</dbReference>
<keyword evidence="4" id="KW-1185">Reference proteome</keyword>
<feature type="region of interest" description="Disordered" evidence="2">
    <location>
        <begin position="909"/>
        <end position="940"/>
    </location>
</feature>
<feature type="region of interest" description="Disordered" evidence="2">
    <location>
        <begin position="513"/>
        <end position="535"/>
    </location>
</feature>
<evidence type="ECO:0000313" key="3">
    <source>
        <dbReference type="EMBL" id="VAH77774.1"/>
    </source>
</evidence>
<reference evidence="3 4" key="1">
    <citation type="submission" date="2017-09" db="EMBL/GenBank/DDBJ databases">
        <authorList>
            <consortium name="International Durum Wheat Genome Sequencing Consortium (IDWGSC)"/>
            <person name="Milanesi L."/>
        </authorList>
    </citation>
    <scope>NUCLEOTIDE SEQUENCE [LARGE SCALE GENOMIC DNA]</scope>
    <source>
        <strain evidence="4">cv. Svevo</strain>
    </source>
</reference>
<sequence>MEDLTTAPPPRHRARRHRRKASDSATYGDVFGGGPRFAPPVAGAPADYADVFGGVAASCSIPYLDLPPAAAGSDGGAGRYGEIFTRAGFGEYAAPYEDMFAEPEGMPEEIESWSGSSRSSIRKESAEMDAEPSLLYQHYPNVVYDQQFDEEQFSPISFPPDGEQQFNMSYNKATRGRLDDLVEMTTCMVEPSISYVVDSCNLSNDSATNHVPVMHNGALANGEDKEMSPPPLPASGDSVADEKQHISPCLPIYENHYEDKKDHRRSSIHSASSEENNGATANDENKETSPPQLPVNGDPVTDEKQQHISTCLLNSENLHEDEKDHKRSSSTHSASSEEVPSPDYPFLRMSNTHIQTPPINVQPPSILPSNFLNKKESKSNRDSEVNPNSAAADAIKEATNVKQNISTCLLNSENLYEDEKDHKRSSTHSASSEEVPSPDYPFLRVSNTHIQTPPIKVQPPSTLPSNFLNNKESKSDRDSEVNPNSAAANAIKEAMDFAEARLKAAKELMERKGDSFKLRKRPGHHRGTKSTEIKEDKGPEEVNIFEEKLTSRKLAEEENYENLSFLDKHRGSSAVKIADCYQDGKGVLSPGKPQQIIQSDSKLDQLGKWASDAEFYDLVSHHRKSTTSTAACEGDNGPTTNPFTKHGHSEKVKEGVNAGDLERDGKLSGCNEITELGNIHVDLIADDTAALGVEQEAPTAPEGSLWEERVVYQETNDSHIKEHVGQSNSPKGHDDDGIFEASCMNGIPPKLHVVPDTSSLSLKVCIQVDHANGNQNCSDASTEETPLVGKYDKENNNKEGLEIPCADETLCTSVRNQISDEHPEVPLIDEIETSQAKEATIEEPAEYYEDQWSPKMSNTVHREAKTYGEDKMFSFVDEACLQSEQEKITELPSEMLIHKEMERFGIEEKESLHEDSQDEDVYWDAGSPEKETSVTSDTDANENDEAEVLNVFVADSDLTENNVRTCATSAKHSDQLPESQESLLEPQELANNMDIIEDFVSHGNQKEAKNTLLGNSETTLVEKTLNHDKEGQTSAETGATRGLNDVYAEIIAKNNRVGNVLHSGAEVITDDYNDHTTCSKDMHASFSEACASMHHLPQNAESISALTSDESISFLVNLEENCIKADSEYSTIRDTALQGKKTGGKIEEGDGKDKMSSVNLKDQRSFGEDSASKFVQKSRKETSDAQRIEGRDDIRKAESEIEKDVSLRPDKDKEREHKMEKEQSKEKPIRELEEEKERERERAKDRLAVQRATREAHERAFAEARTKAERIALERITSSRQRASAEARVKEKASDEAVAEKASREARIKVERAAVERATAEARERAIEKAKAAADAKERIEKARVPFKDSFKATNQDTQFQKTASNEHGRSTDSCNQASEFESALRHKARSERHQRTAERAEKALAEKNMRDMLTQREQTEKHRLAEFLDPEVKRWSNGKEGNLRALLSTLQYILGSDSGWQSVPLTDLITAAAVKKAYRKATLCVHPDKLQQRGATIRQKYICEKVFDLLKEAWNKFNSGER</sequence>
<feature type="compositionally biased region" description="Basic and acidic residues" evidence="2">
    <location>
        <begin position="373"/>
        <end position="384"/>
    </location>
</feature>
<feature type="region of interest" description="Disordered" evidence="2">
    <location>
        <begin position="259"/>
        <end position="306"/>
    </location>
</feature>
<gene>
    <name evidence="3" type="ORF">TRITD_3Bv1G134450</name>
</gene>
<organism evidence="3 4">
    <name type="scientific">Triticum turgidum subsp. durum</name>
    <name type="common">Durum wheat</name>
    <name type="synonym">Triticum durum</name>
    <dbReference type="NCBI Taxonomy" id="4567"/>
    <lineage>
        <taxon>Eukaryota</taxon>
        <taxon>Viridiplantae</taxon>
        <taxon>Streptophyta</taxon>
        <taxon>Embryophyta</taxon>
        <taxon>Tracheophyta</taxon>
        <taxon>Spermatophyta</taxon>
        <taxon>Magnoliopsida</taxon>
        <taxon>Liliopsida</taxon>
        <taxon>Poales</taxon>
        <taxon>Poaceae</taxon>
        <taxon>BOP clade</taxon>
        <taxon>Pooideae</taxon>
        <taxon>Triticodae</taxon>
        <taxon>Triticeae</taxon>
        <taxon>Triticinae</taxon>
        <taxon>Triticum</taxon>
    </lineage>
</organism>
<feature type="region of interest" description="Disordered" evidence="2">
    <location>
        <begin position="1137"/>
        <end position="1263"/>
    </location>
</feature>
<dbReference type="Gene3D" id="1.10.287.110">
    <property type="entry name" value="DnaJ domain"/>
    <property type="match status" value="1"/>
</dbReference>
<dbReference type="Gramene" id="TRITD3Bv1G134450.3">
    <property type="protein sequence ID" value="TRITD3Bv1G134450.3"/>
    <property type="gene ID" value="TRITD3Bv1G134450"/>
</dbReference>
<evidence type="ECO:0000256" key="2">
    <source>
        <dbReference type="SAM" id="MobiDB-lite"/>
    </source>
</evidence>
<dbReference type="Proteomes" id="UP000324705">
    <property type="component" value="Chromosome 3B"/>
</dbReference>
<feature type="compositionally biased region" description="Basic and acidic residues" evidence="2">
    <location>
        <begin position="1283"/>
        <end position="1301"/>
    </location>
</feature>
<dbReference type="InterPro" id="IPR036869">
    <property type="entry name" value="J_dom_sf"/>
</dbReference>